<evidence type="ECO:0000313" key="1">
    <source>
        <dbReference type="EMBL" id="XCP82360.1"/>
    </source>
</evidence>
<organism evidence="1">
    <name type="scientific">Actinomyces timonensis</name>
    <dbReference type="NCBI Taxonomy" id="1288391"/>
    <lineage>
        <taxon>Bacteria</taxon>
        <taxon>Bacillati</taxon>
        <taxon>Actinomycetota</taxon>
        <taxon>Actinomycetes</taxon>
        <taxon>Actinomycetales</taxon>
        <taxon>Actinomycetaceae</taxon>
        <taxon>Actinomyces</taxon>
    </lineage>
</organism>
<proteinExistence type="predicted"/>
<dbReference type="RefSeq" id="WP_366180605.1">
    <property type="nucleotide sequence ID" value="NZ_CP159989.1"/>
</dbReference>
<reference evidence="1" key="1">
    <citation type="submission" date="2024-05" db="EMBL/GenBank/DDBJ databases">
        <title>Draft genome assemblies of 36 bacteria isolated from hibernating arctic ground squirrels.</title>
        <authorList>
            <person name="McKee H."/>
            <person name="Mullen L."/>
            <person name="Drown D.M."/>
            <person name="Duddleston K.N."/>
        </authorList>
    </citation>
    <scope>NUCLEOTIDE SEQUENCE</scope>
    <source>
        <strain evidence="1">AR004</strain>
    </source>
</reference>
<name>A0AAU8N4N8_9ACTO</name>
<accession>A0AAU8N4N8</accession>
<protein>
    <submittedName>
        <fullName evidence="1">Uncharacterized protein</fullName>
    </submittedName>
</protein>
<dbReference type="EMBL" id="CP159989">
    <property type="protein sequence ID" value="XCP82360.1"/>
    <property type="molecule type" value="Genomic_DNA"/>
</dbReference>
<sequence length="250" mass="25880">MVNVALKDDPDPESVLAIVLDARNKVISIADADKVYMDVTWDQGATTVACHLLLNDAEKAVPAAVGAVSSDMERVSFSEEWISLDYRSVKTLSENFVLPSTSPVLQVGSLKTEQDVLVGGSYCFVSHFRGIDLTSVPVKNVAEAVPSGQRPGAVVDLEAENSVNQATQLKVNGLGEYGAGVDVASAGSVLAAVLGNQALQRVELGTTVNDSYDSEIVAFDMEAGAAVGSGEPPEQGAAILAAAQQAAASS</sequence>
<gene>
    <name evidence="1" type="ORF">ABXS69_10575</name>
</gene>
<dbReference type="AlphaFoldDB" id="A0AAU8N4N8"/>